<dbReference type="GO" id="GO:0005829">
    <property type="term" value="C:cytosol"/>
    <property type="evidence" value="ECO:0007669"/>
    <property type="project" value="TreeGrafter"/>
</dbReference>
<reference evidence="1" key="1">
    <citation type="submission" date="2020-10" db="EMBL/GenBank/DDBJ databases">
        <authorList>
            <person name="Gilroy R."/>
        </authorList>
    </citation>
    <scope>NUCLEOTIDE SEQUENCE</scope>
    <source>
        <strain evidence="1">ChiSxjej1B13-7041</strain>
    </source>
</reference>
<accession>A0A9D1JEM6</accession>
<reference evidence="1" key="2">
    <citation type="journal article" date="2021" name="PeerJ">
        <title>Extensive microbial diversity within the chicken gut microbiome revealed by metagenomics and culture.</title>
        <authorList>
            <person name="Gilroy R."/>
            <person name="Ravi A."/>
            <person name="Getino M."/>
            <person name="Pursley I."/>
            <person name="Horton D.L."/>
            <person name="Alikhan N.F."/>
            <person name="Baker D."/>
            <person name="Gharbi K."/>
            <person name="Hall N."/>
            <person name="Watson M."/>
            <person name="Adriaenssens E.M."/>
            <person name="Foster-Nyarko E."/>
            <person name="Jarju S."/>
            <person name="Secka A."/>
            <person name="Antonio M."/>
            <person name="Oren A."/>
            <person name="Chaudhuri R.R."/>
            <person name="La Ragione R."/>
            <person name="Hildebrand F."/>
            <person name="Pallen M.J."/>
        </authorList>
    </citation>
    <scope>NUCLEOTIDE SEQUENCE</scope>
    <source>
        <strain evidence="1">ChiSxjej1B13-7041</strain>
    </source>
</reference>
<dbReference type="SUPFAM" id="SSF56784">
    <property type="entry name" value="HAD-like"/>
    <property type="match status" value="1"/>
</dbReference>
<proteinExistence type="predicted"/>
<name>A0A9D1JEM6_9FIRM</name>
<dbReference type="Pfam" id="PF08282">
    <property type="entry name" value="Hydrolase_3"/>
    <property type="match status" value="1"/>
</dbReference>
<sequence>MGQRIRAVVSDLDGTLLDGNGRLSEETRRALGALRERGIPLIIATGRPLCALPEEVKKEEGIRYLITANGALVYGRGEGRPLFRTGLSRNLRRELVQAARDTGACCEVFLEGQAYIDSRVLEQAAQWNYQPRTIGYLQRTRKSCRDLERLMLEAEGAEALDFFARDPEHKRRIWKRVSEIPGLYLTSSVPHLVETAAEGTNKARALAWVLEKLEISPSEAAAFGDGDNDVELLQACGLGIAMENASAACRAAADRIAAGNQEDGVAREIWKLLEGEVRWQ</sequence>
<dbReference type="NCBIfam" id="TIGR01484">
    <property type="entry name" value="HAD-SF-IIB"/>
    <property type="match status" value="1"/>
</dbReference>
<protein>
    <submittedName>
        <fullName evidence="1">HAD family phosphatase</fullName>
    </submittedName>
</protein>
<gene>
    <name evidence="1" type="ORF">IAB98_01260</name>
</gene>
<dbReference type="PANTHER" id="PTHR10000:SF8">
    <property type="entry name" value="HAD SUPERFAMILY HYDROLASE-LIKE, TYPE 3"/>
    <property type="match status" value="1"/>
</dbReference>
<dbReference type="SFLD" id="SFLDS00003">
    <property type="entry name" value="Haloacid_Dehalogenase"/>
    <property type="match status" value="1"/>
</dbReference>
<dbReference type="InterPro" id="IPR006379">
    <property type="entry name" value="HAD-SF_hydro_IIB"/>
</dbReference>
<dbReference type="GO" id="GO:0016791">
    <property type="term" value="F:phosphatase activity"/>
    <property type="evidence" value="ECO:0007669"/>
    <property type="project" value="TreeGrafter"/>
</dbReference>
<dbReference type="AlphaFoldDB" id="A0A9D1JEM6"/>
<dbReference type="InterPro" id="IPR023214">
    <property type="entry name" value="HAD_sf"/>
</dbReference>
<dbReference type="SFLD" id="SFLDG01140">
    <property type="entry name" value="C2.B:_Phosphomannomutase_and_P"/>
    <property type="match status" value="1"/>
</dbReference>
<evidence type="ECO:0000313" key="1">
    <source>
        <dbReference type="EMBL" id="HIR92034.1"/>
    </source>
</evidence>
<evidence type="ECO:0000313" key="2">
    <source>
        <dbReference type="Proteomes" id="UP000886841"/>
    </source>
</evidence>
<dbReference type="Gene3D" id="3.40.50.1000">
    <property type="entry name" value="HAD superfamily/HAD-like"/>
    <property type="match status" value="1"/>
</dbReference>
<comment type="caution">
    <text evidence="1">The sequence shown here is derived from an EMBL/GenBank/DDBJ whole genome shotgun (WGS) entry which is preliminary data.</text>
</comment>
<dbReference type="EMBL" id="DVHU01000011">
    <property type="protein sequence ID" value="HIR92034.1"/>
    <property type="molecule type" value="Genomic_DNA"/>
</dbReference>
<dbReference type="GO" id="GO:0000287">
    <property type="term" value="F:magnesium ion binding"/>
    <property type="evidence" value="ECO:0007669"/>
    <property type="project" value="TreeGrafter"/>
</dbReference>
<organism evidence="1 2">
    <name type="scientific">Candidatus Egerieimonas intestinavium</name>
    <dbReference type="NCBI Taxonomy" id="2840777"/>
    <lineage>
        <taxon>Bacteria</taxon>
        <taxon>Bacillati</taxon>
        <taxon>Bacillota</taxon>
        <taxon>Clostridia</taxon>
        <taxon>Lachnospirales</taxon>
        <taxon>Lachnospiraceae</taxon>
        <taxon>Lachnospiraceae incertae sedis</taxon>
        <taxon>Candidatus Egerieimonas</taxon>
    </lineage>
</organism>
<dbReference type="Gene3D" id="3.30.1240.10">
    <property type="match status" value="1"/>
</dbReference>
<dbReference type="InterPro" id="IPR000150">
    <property type="entry name" value="Cof"/>
</dbReference>
<dbReference type="InterPro" id="IPR036412">
    <property type="entry name" value="HAD-like_sf"/>
</dbReference>
<dbReference type="Proteomes" id="UP000886841">
    <property type="component" value="Unassembled WGS sequence"/>
</dbReference>
<dbReference type="NCBIfam" id="TIGR00099">
    <property type="entry name" value="Cof-subfamily"/>
    <property type="match status" value="1"/>
</dbReference>
<dbReference type="PANTHER" id="PTHR10000">
    <property type="entry name" value="PHOSPHOSERINE PHOSPHATASE"/>
    <property type="match status" value="1"/>
</dbReference>